<feature type="domain" description="UspA" evidence="3">
    <location>
        <begin position="154"/>
        <end position="280"/>
    </location>
</feature>
<dbReference type="PANTHER" id="PTHR46268:SF6">
    <property type="entry name" value="UNIVERSAL STRESS PROTEIN UP12"/>
    <property type="match status" value="1"/>
</dbReference>
<proteinExistence type="inferred from homology"/>
<dbReference type="AlphaFoldDB" id="A0A7W5P7U0"/>
<dbReference type="Pfam" id="PF00582">
    <property type="entry name" value="Usp"/>
    <property type="match status" value="2"/>
</dbReference>
<dbReference type="RefSeq" id="WP_183338326.1">
    <property type="nucleotide sequence ID" value="NZ_JACHZG010000001.1"/>
</dbReference>
<keyword evidence="5" id="KW-1185">Reference proteome</keyword>
<dbReference type="PANTHER" id="PTHR46268">
    <property type="entry name" value="STRESS RESPONSE PROTEIN NHAX"/>
    <property type="match status" value="1"/>
</dbReference>
<dbReference type="Proteomes" id="UP000565572">
    <property type="component" value="Unassembled WGS sequence"/>
</dbReference>
<comment type="similarity">
    <text evidence="1">Belongs to the universal stress protein A family.</text>
</comment>
<comment type="caution">
    <text evidence="4">The sequence shown here is derived from an EMBL/GenBank/DDBJ whole genome shotgun (WGS) entry which is preliminary data.</text>
</comment>
<accession>A0A7W5P7U0</accession>
<name>A0A7W5P7U0_9ACTN</name>
<evidence type="ECO:0000259" key="3">
    <source>
        <dbReference type="Pfam" id="PF00582"/>
    </source>
</evidence>
<sequence>MVGRAGPRHVVVGVDGSPESVEATRYAAHEAALRGLELMVGHAYRPGASPDGQDAHERRSTGQALVDEVLSHVAVAPTTVVHTVVEGTSTTGLLTALAAEATLLVLGRHHFDVADGDLAGSVASEVAAGARCTVVVVPAGWKSTVTRSAHLGLRPVVVGMSETTSATSVLQLAFDEAELRRASVLVLHASTPVEARTLRRAATRRTAAELVAGQSQDHPDVAVDYRFVAVQTVPALVDVSARASLLVLGRPPVHHGRRPWRHSVARAMLHQSRCPLVIVPPGPEPTRSDGRSATGAPVLVP</sequence>
<evidence type="ECO:0000313" key="4">
    <source>
        <dbReference type="EMBL" id="MBB3327231.1"/>
    </source>
</evidence>
<dbReference type="InterPro" id="IPR014729">
    <property type="entry name" value="Rossmann-like_a/b/a_fold"/>
</dbReference>
<feature type="domain" description="UspA" evidence="3">
    <location>
        <begin position="8"/>
        <end position="138"/>
    </location>
</feature>
<gene>
    <name evidence="4" type="ORF">FHX39_002175</name>
</gene>
<evidence type="ECO:0000256" key="2">
    <source>
        <dbReference type="SAM" id="MobiDB-lite"/>
    </source>
</evidence>
<evidence type="ECO:0000313" key="5">
    <source>
        <dbReference type="Proteomes" id="UP000565572"/>
    </source>
</evidence>
<dbReference type="InterPro" id="IPR006015">
    <property type="entry name" value="Universal_stress_UspA"/>
</dbReference>
<dbReference type="EMBL" id="JACHZG010000001">
    <property type="protein sequence ID" value="MBB3327231.1"/>
    <property type="molecule type" value="Genomic_DNA"/>
</dbReference>
<dbReference type="Gene3D" id="3.40.50.620">
    <property type="entry name" value="HUPs"/>
    <property type="match status" value="2"/>
</dbReference>
<reference evidence="4 5" key="1">
    <citation type="submission" date="2020-08" db="EMBL/GenBank/DDBJ databases">
        <title>Sequencing the genomes of 1000 actinobacteria strains.</title>
        <authorList>
            <person name="Klenk H.-P."/>
        </authorList>
    </citation>
    <scope>NUCLEOTIDE SEQUENCE [LARGE SCALE GENOMIC DNA]</scope>
    <source>
        <strain evidence="4 5">DSM 11053</strain>
    </source>
</reference>
<protein>
    <submittedName>
        <fullName evidence="4">Nucleotide-binding universal stress UspA family protein</fullName>
    </submittedName>
</protein>
<dbReference type="PRINTS" id="PR01438">
    <property type="entry name" value="UNVRSLSTRESS"/>
</dbReference>
<dbReference type="InterPro" id="IPR006016">
    <property type="entry name" value="UspA"/>
</dbReference>
<dbReference type="SUPFAM" id="SSF52402">
    <property type="entry name" value="Adenine nucleotide alpha hydrolases-like"/>
    <property type="match status" value="2"/>
</dbReference>
<organism evidence="4 5">
    <name type="scientific">Microlunatus antarcticus</name>
    <dbReference type="NCBI Taxonomy" id="53388"/>
    <lineage>
        <taxon>Bacteria</taxon>
        <taxon>Bacillati</taxon>
        <taxon>Actinomycetota</taxon>
        <taxon>Actinomycetes</taxon>
        <taxon>Propionibacteriales</taxon>
        <taxon>Propionibacteriaceae</taxon>
        <taxon>Microlunatus</taxon>
    </lineage>
</organism>
<evidence type="ECO:0000256" key="1">
    <source>
        <dbReference type="ARBA" id="ARBA00008791"/>
    </source>
</evidence>
<feature type="region of interest" description="Disordered" evidence="2">
    <location>
        <begin position="279"/>
        <end position="301"/>
    </location>
</feature>